<proteinExistence type="predicted"/>
<dbReference type="Proteomes" id="UP000759131">
    <property type="component" value="Unassembled WGS sequence"/>
</dbReference>
<keyword evidence="2" id="KW-1185">Reference proteome</keyword>
<dbReference type="AlphaFoldDB" id="A0A7R9KVH0"/>
<dbReference type="OrthoDB" id="6533638at2759"/>
<sequence length="190" mass="19619">MSIAPECGSDISNATLVNVTDMTSIDPVVTLTGADKSGVKSGADVVSAVPHAINDIPKQSNTLNTCKSNSTEIRPNMTTITSNNRMIAPKPIATTSSIPIRPETIADKTQTVIITTSADSSVNSTISGAKYGINKMIPINSHIALVTSPDGTSMLAVPMSSLVAKGNVNIKSSVTPVSISSAALNLFSYN</sequence>
<accession>A0A7R9KVH0</accession>
<name>A0A7R9KVH0_9ACAR</name>
<reference evidence="1" key="1">
    <citation type="submission" date="2020-11" db="EMBL/GenBank/DDBJ databases">
        <authorList>
            <person name="Tran Van P."/>
        </authorList>
    </citation>
    <scope>NUCLEOTIDE SEQUENCE</scope>
</reference>
<dbReference type="EMBL" id="OC861885">
    <property type="protein sequence ID" value="CAD7629789.1"/>
    <property type="molecule type" value="Genomic_DNA"/>
</dbReference>
<evidence type="ECO:0000313" key="2">
    <source>
        <dbReference type="Proteomes" id="UP000759131"/>
    </source>
</evidence>
<dbReference type="EMBL" id="CAJPIZ010007310">
    <property type="protein sequence ID" value="CAG2110219.1"/>
    <property type="molecule type" value="Genomic_DNA"/>
</dbReference>
<protein>
    <submittedName>
        <fullName evidence="1">Uncharacterized protein</fullName>
    </submittedName>
</protein>
<organism evidence="1">
    <name type="scientific">Medioppia subpectinata</name>
    <dbReference type="NCBI Taxonomy" id="1979941"/>
    <lineage>
        <taxon>Eukaryota</taxon>
        <taxon>Metazoa</taxon>
        <taxon>Ecdysozoa</taxon>
        <taxon>Arthropoda</taxon>
        <taxon>Chelicerata</taxon>
        <taxon>Arachnida</taxon>
        <taxon>Acari</taxon>
        <taxon>Acariformes</taxon>
        <taxon>Sarcoptiformes</taxon>
        <taxon>Oribatida</taxon>
        <taxon>Brachypylina</taxon>
        <taxon>Oppioidea</taxon>
        <taxon>Oppiidae</taxon>
        <taxon>Medioppia</taxon>
    </lineage>
</organism>
<gene>
    <name evidence="1" type="ORF">OSB1V03_LOCUS10204</name>
</gene>
<evidence type="ECO:0000313" key="1">
    <source>
        <dbReference type="EMBL" id="CAD7629789.1"/>
    </source>
</evidence>